<sequence>MKIDSTNAINSLANAKQSSLITNLKNKIGKGVDNNDAALREQTDKFEALFIKTLLDSSLNMDNPLYPKQPGADIYNAMYKEQLSESLSGRFGYSELLFQYLKDQQKLNNQ</sequence>
<organism evidence="1 4">
    <name type="scientific">Helicobacter muridarum</name>
    <dbReference type="NCBI Taxonomy" id="216"/>
    <lineage>
        <taxon>Bacteria</taxon>
        <taxon>Pseudomonadati</taxon>
        <taxon>Campylobacterota</taxon>
        <taxon>Epsilonproteobacteria</taxon>
        <taxon>Campylobacterales</taxon>
        <taxon>Helicobacteraceae</taxon>
        <taxon>Helicobacter</taxon>
    </lineage>
</organism>
<keyword evidence="4" id="KW-1185">Reference proteome</keyword>
<evidence type="ECO:0000313" key="3">
    <source>
        <dbReference type="Proteomes" id="UP000029922"/>
    </source>
</evidence>
<dbReference type="OrthoDB" id="5324665at2"/>
<reference evidence="1 4" key="2">
    <citation type="submission" date="2018-06" db="EMBL/GenBank/DDBJ databases">
        <authorList>
            <consortium name="Pathogen Informatics"/>
            <person name="Doyle S."/>
        </authorList>
    </citation>
    <scope>NUCLEOTIDE SEQUENCE [LARGE SCALE GENOMIC DNA]</scope>
    <source>
        <strain evidence="1 4">NCTC12714</strain>
    </source>
</reference>
<dbReference type="AlphaFoldDB" id="A0A099U0B7"/>
<dbReference type="EMBL" id="JRPD02000011">
    <property type="protein sequence ID" value="TLE00036.1"/>
    <property type="molecule type" value="Genomic_DNA"/>
</dbReference>
<name>A0A099U0B7_9HELI</name>
<protein>
    <submittedName>
        <fullName evidence="1">Flagellar rod assembly protein/muramidase FlgJ</fullName>
    </submittedName>
</protein>
<gene>
    <name evidence="2" type="ORF">LS73_005760</name>
    <name evidence="1" type="ORF">NCTC12714_00909</name>
</gene>
<dbReference type="Proteomes" id="UP000029922">
    <property type="component" value="Unassembled WGS sequence"/>
</dbReference>
<proteinExistence type="predicted"/>
<dbReference type="Proteomes" id="UP000255139">
    <property type="component" value="Unassembled WGS sequence"/>
</dbReference>
<evidence type="ECO:0000313" key="4">
    <source>
        <dbReference type="Proteomes" id="UP000255139"/>
    </source>
</evidence>
<dbReference type="RefSeq" id="WP_034556823.1">
    <property type="nucleotide sequence ID" value="NZ_FZML01000012.1"/>
</dbReference>
<keyword evidence="1" id="KW-0966">Cell projection</keyword>
<evidence type="ECO:0000313" key="2">
    <source>
        <dbReference type="EMBL" id="TLE00036.1"/>
    </source>
</evidence>
<keyword evidence="1" id="KW-0282">Flagellum</keyword>
<reference evidence="2 3" key="1">
    <citation type="journal article" date="2014" name="Genome Announc.">
        <title>Draft genome sequences of eight enterohepatic helicobacter species isolated from both laboratory and wild rodents.</title>
        <authorList>
            <person name="Sheh A."/>
            <person name="Shen Z."/>
            <person name="Fox J.G."/>
        </authorList>
    </citation>
    <scope>NUCLEOTIDE SEQUENCE [LARGE SCALE GENOMIC DNA]</scope>
    <source>
        <strain evidence="2 3">ST1</strain>
    </source>
</reference>
<accession>A0A099U0B7</accession>
<evidence type="ECO:0000313" key="1">
    <source>
        <dbReference type="EMBL" id="STQ86118.1"/>
    </source>
</evidence>
<dbReference type="STRING" id="216.LS73_01160"/>
<dbReference type="EMBL" id="UGJE01000002">
    <property type="protein sequence ID" value="STQ86118.1"/>
    <property type="molecule type" value="Genomic_DNA"/>
</dbReference>
<keyword evidence="1" id="KW-0969">Cilium</keyword>